<evidence type="ECO:0000256" key="1">
    <source>
        <dbReference type="ARBA" id="ARBA00004496"/>
    </source>
</evidence>
<evidence type="ECO:0000256" key="3">
    <source>
        <dbReference type="ARBA" id="ARBA00018111"/>
    </source>
</evidence>
<organism evidence="6 7">
    <name type="scientific">Consotaella salsifontis</name>
    <dbReference type="NCBI Taxonomy" id="1365950"/>
    <lineage>
        <taxon>Bacteria</taxon>
        <taxon>Pseudomonadati</taxon>
        <taxon>Pseudomonadota</taxon>
        <taxon>Alphaproteobacteria</taxon>
        <taxon>Hyphomicrobiales</taxon>
        <taxon>Aurantimonadaceae</taxon>
        <taxon>Consotaella</taxon>
    </lineage>
</organism>
<keyword evidence="7" id="KW-1185">Reference proteome</keyword>
<comment type="similarity">
    <text evidence="2">Belongs to the RecX family.</text>
</comment>
<evidence type="ECO:0000313" key="6">
    <source>
        <dbReference type="EMBL" id="SJZ80081.1"/>
    </source>
</evidence>
<name>A0A1T4NLB0_9HYPH</name>
<accession>A0A1T4NLB0</accession>
<protein>
    <recommendedName>
        <fullName evidence="3">Regulatory protein RecX</fullName>
    </recommendedName>
</protein>
<evidence type="ECO:0000259" key="5">
    <source>
        <dbReference type="Pfam" id="PF02631"/>
    </source>
</evidence>
<dbReference type="Pfam" id="PF02631">
    <property type="entry name" value="RecX_HTH2"/>
    <property type="match status" value="1"/>
</dbReference>
<comment type="subcellular location">
    <subcellularLocation>
        <location evidence="1">Cytoplasm</location>
    </subcellularLocation>
</comment>
<gene>
    <name evidence="6" type="ORF">SAMN05428963_10384</name>
</gene>
<evidence type="ECO:0000256" key="2">
    <source>
        <dbReference type="ARBA" id="ARBA00009695"/>
    </source>
</evidence>
<reference evidence="6 7" key="1">
    <citation type="submission" date="2017-02" db="EMBL/GenBank/DDBJ databases">
        <authorList>
            <person name="Peterson S.W."/>
        </authorList>
    </citation>
    <scope>NUCLEOTIDE SEQUENCE [LARGE SCALE GENOMIC DNA]</scope>
    <source>
        <strain evidence="6 7">USBA 369</strain>
    </source>
</reference>
<dbReference type="STRING" id="1365950.SAMN05428963_10384"/>
<dbReference type="EMBL" id="FUXL01000003">
    <property type="protein sequence ID" value="SJZ80081.1"/>
    <property type="molecule type" value="Genomic_DNA"/>
</dbReference>
<dbReference type="AlphaFoldDB" id="A0A1T4NLB0"/>
<proteinExistence type="inferred from homology"/>
<keyword evidence="4" id="KW-0963">Cytoplasm</keyword>
<dbReference type="GO" id="GO:0005737">
    <property type="term" value="C:cytoplasm"/>
    <property type="evidence" value="ECO:0007669"/>
    <property type="project" value="UniProtKB-SubCell"/>
</dbReference>
<dbReference type="InterPro" id="IPR053924">
    <property type="entry name" value="RecX_HTH_2nd"/>
</dbReference>
<dbReference type="Proteomes" id="UP000190135">
    <property type="component" value="Unassembled WGS sequence"/>
</dbReference>
<feature type="domain" description="RecX second three-helical" evidence="5">
    <location>
        <begin position="59"/>
        <end position="98"/>
    </location>
</feature>
<dbReference type="InterPro" id="IPR036388">
    <property type="entry name" value="WH-like_DNA-bd_sf"/>
</dbReference>
<evidence type="ECO:0000256" key="4">
    <source>
        <dbReference type="ARBA" id="ARBA00022490"/>
    </source>
</evidence>
<sequence length="160" mass="17553">MRASSTYLSRYASSSDNLRKVLRRKLVRRLAGETAAVSDEHAALVDSVVASFVELGLLDDEAYAEARLNSLRRRGAPSRQIAAKLANRGVDAETVARAIAADPVSDRQAALRYAQRRRLGPFRIRDRAERRERDLAAMVRAGFSLADALAAIDATDDPTD</sequence>
<dbReference type="Gene3D" id="1.10.10.10">
    <property type="entry name" value="Winged helix-like DNA-binding domain superfamily/Winged helix DNA-binding domain"/>
    <property type="match status" value="1"/>
</dbReference>
<evidence type="ECO:0000313" key="7">
    <source>
        <dbReference type="Proteomes" id="UP000190135"/>
    </source>
</evidence>